<feature type="transmembrane region" description="Helical" evidence="14">
    <location>
        <begin position="125"/>
        <end position="144"/>
    </location>
</feature>
<proteinExistence type="inferred from homology"/>
<feature type="transmembrane region" description="Helical" evidence="14">
    <location>
        <begin position="454"/>
        <end position="475"/>
    </location>
</feature>
<dbReference type="Gene3D" id="1.20.1730.10">
    <property type="entry name" value="Sodium/glucose cotransporter"/>
    <property type="match status" value="1"/>
</dbReference>
<dbReference type="GO" id="GO:0006814">
    <property type="term" value="P:sodium ion transport"/>
    <property type="evidence" value="ECO:0007669"/>
    <property type="project" value="UniProtKB-KW"/>
</dbReference>
<evidence type="ECO:0000313" key="16">
    <source>
        <dbReference type="Proteomes" id="UP000215383"/>
    </source>
</evidence>
<evidence type="ECO:0000313" key="15">
    <source>
        <dbReference type="EMBL" id="SNU99593.1"/>
    </source>
</evidence>
<evidence type="ECO:0000256" key="13">
    <source>
        <dbReference type="RuleBase" id="RU362091"/>
    </source>
</evidence>
<dbReference type="RefSeq" id="WP_027889734.1">
    <property type="nucleotide sequence ID" value="NZ_LT906446.1"/>
</dbReference>
<evidence type="ECO:0000256" key="9">
    <source>
        <dbReference type="ARBA" id="ARBA00023065"/>
    </source>
</evidence>
<accession>A0A239TSK8</accession>
<dbReference type="GO" id="GO:0015293">
    <property type="term" value="F:symporter activity"/>
    <property type="evidence" value="ECO:0007669"/>
    <property type="project" value="UniProtKB-KW"/>
</dbReference>
<dbReference type="eggNOG" id="COG0591">
    <property type="taxonomic scope" value="Bacteria"/>
</dbReference>
<dbReference type="InterPro" id="IPR001734">
    <property type="entry name" value="Na/solute_symporter"/>
</dbReference>
<feature type="transmembrane region" description="Helical" evidence="14">
    <location>
        <begin position="431"/>
        <end position="448"/>
    </location>
</feature>
<keyword evidence="8" id="KW-0915">Sodium</keyword>
<evidence type="ECO:0000256" key="4">
    <source>
        <dbReference type="ARBA" id="ARBA00022475"/>
    </source>
</evidence>
<dbReference type="NCBIfam" id="TIGR00813">
    <property type="entry name" value="sss"/>
    <property type="match status" value="1"/>
</dbReference>
<keyword evidence="11" id="KW-0739">Sodium transport</keyword>
<protein>
    <submittedName>
        <fullName evidence="15">Pantothenate permease</fullName>
    </submittedName>
</protein>
<keyword evidence="16" id="KW-1185">Reference proteome</keyword>
<dbReference type="GO" id="GO:0005886">
    <property type="term" value="C:plasma membrane"/>
    <property type="evidence" value="ECO:0007669"/>
    <property type="project" value="UniProtKB-SubCell"/>
</dbReference>
<dbReference type="EMBL" id="LT906446">
    <property type="protein sequence ID" value="SNU99593.1"/>
    <property type="molecule type" value="Genomic_DNA"/>
</dbReference>
<evidence type="ECO:0000256" key="6">
    <source>
        <dbReference type="ARBA" id="ARBA00022847"/>
    </source>
</evidence>
<dbReference type="Pfam" id="PF00474">
    <property type="entry name" value="SSF"/>
    <property type="match status" value="1"/>
</dbReference>
<feature type="transmembrane region" description="Helical" evidence="14">
    <location>
        <begin position="156"/>
        <end position="181"/>
    </location>
</feature>
<dbReference type="PANTHER" id="PTHR48086:SF3">
    <property type="entry name" value="SODIUM_PROLINE SYMPORTER"/>
    <property type="match status" value="1"/>
</dbReference>
<keyword evidence="5 14" id="KW-0812">Transmembrane</keyword>
<evidence type="ECO:0000256" key="14">
    <source>
        <dbReference type="SAM" id="Phobius"/>
    </source>
</evidence>
<evidence type="ECO:0000256" key="8">
    <source>
        <dbReference type="ARBA" id="ARBA00023053"/>
    </source>
</evidence>
<keyword evidence="10 14" id="KW-0472">Membrane</keyword>
<reference evidence="15 16" key="1">
    <citation type="submission" date="2017-06" db="EMBL/GenBank/DDBJ databases">
        <authorList>
            <consortium name="Pathogen Informatics"/>
        </authorList>
    </citation>
    <scope>NUCLEOTIDE SEQUENCE [LARGE SCALE GENOMIC DNA]</scope>
    <source>
        <strain evidence="15 16">NCTC10570</strain>
    </source>
</reference>
<feature type="transmembrane region" description="Helical" evidence="14">
    <location>
        <begin position="77"/>
        <end position="98"/>
    </location>
</feature>
<comment type="subcellular location">
    <subcellularLocation>
        <location evidence="1">Cell membrane</location>
        <topology evidence="1">Multi-pass membrane protein</topology>
    </subcellularLocation>
</comment>
<dbReference type="InterPro" id="IPR050277">
    <property type="entry name" value="Sodium:Solute_Symporter"/>
</dbReference>
<dbReference type="AlphaFoldDB" id="A0A239TSK8"/>
<dbReference type="PROSITE" id="PS50283">
    <property type="entry name" value="NA_SOLUT_SYMP_3"/>
    <property type="match status" value="1"/>
</dbReference>
<evidence type="ECO:0000256" key="10">
    <source>
        <dbReference type="ARBA" id="ARBA00023136"/>
    </source>
</evidence>
<evidence type="ECO:0000256" key="1">
    <source>
        <dbReference type="ARBA" id="ARBA00004651"/>
    </source>
</evidence>
<feature type="transmembrane region" description="Helical" evidence="14">
    <location>
        <begin position="373"/>
        <end position="391"/>
    </location>
</feature>
<keyword evidence="7 14" id="KW-1133">Transmembrane helix</keyword>
<gene>
    <name evidence="15" type="primary">panF</name>
    <name evidence="15" type="ORF">SAMEA4364220_01146</name>
</gene>
<keyword evidence="3" id="KW-0813">Transport</keyword>
<keyword evidence="6" id="KW-0769">Symport</keyword>
<dbReference type="Proteomes" id="UP000215383">
    <property type="component" value="Chromosome 1"/>
</dbReference>
<name>A0A239TSK8_9FIRM</name>
<feature type="transmembrane region" description="Helical" evidence="14">
    <location>
        <begin position="193"/>
        <end position="216"/>
    </location>
</feature>
<keyword evidence="4" id="KW-1003">Cell membrane</keyword>
<sequence length="490" mass="52893">MTLQELSIIFFFGFLVFVGIVAYFSSKQKAAGVSADVEYYLGGHSTPTVVLAFSYVTSSISAACFMGDPGIMSTVGWPYYWVVIAIVPGLIIPAVLLMPKMRQQAEKLGSLTIPEYLGQRYNSTALRLIIAGVISVFYIFPLVAQFKGAAVLLESFTGISFNMGLAIITVVIIFYVIVGGLRSVAWTDFVQGLPMLVISIVLLVVSLNAVGGFTGLEEKLSQIDPNMLKVVQDEAPDAQMSLSGVLGNFVFWCVIFISQPYLCSRFLAIPNVKRKTIGTFLITALILSVIYNSFYIAGLTGRVLFPDVKADYLTVTMAINLLPTAVAAFMMIGIFAAMMSTATSVLLVIGQAVGRDFYSKTINKNATPEKEVLVTRIAIVVVAFICFAFNYVDPPEFLSVVLYLGLSGIGSCIGIPLFAAIVSKKSTKEGAIVSSIVGPIAYIIFNYVVGFNFWFAGLMAIVVAAICMIVISTVINKKNKALISNVIEAK</sequence>
<comment type="catalytic activity">
    <reaction evidence="12">
        <text>L-proline(in) + Na(+)(in) = L-proline(out) + Na(+)(out)</text>
        <dbReference type="Rhea" id="RHEA:28967"/>
        <dbReference type="ChEBI" id="CHEBI:29101"/>
        <dbReference type="ChEBI" id="CHEBI:60039"/>
    </reaction>
</comment>
<feature type="transmembrane region" description="Helical" evidence="14">
    <location>
        <begin position="397"/>
        <end position="419"/>
    </location>
</feature>
<organism evidence="15 16">
    <name type="scientific">Megamonas hypermegale</name>
    <dbReference type="NCBI Taxonomy" id="158847"/>
    <lineage>
        <taxon>Bacteria</taxon>
        <taxon>Bacillati</taxon>
        <taxon>Bacillota</taxon>
        <taxon>Negativicutes</taxon>
        <taxon>Selenomonadales</taxon>
        <taxon>Selenomonadaceae</taxon>
        <taxon>Megamonas</taxon>
    </lineage>
</organism>
<feature type="transmembrane region" description="Helical" evidence="14">
    <location>
        <begin position="325"/>
        <end position="353"/>
    </location>
</feature>
<dbReference type="InterPro" id="IPR038377">
    <property type="entry name" value="Na/Glc_symporter_sf"/>
</dbReference>
<evidence type="ECO:0000256" key="5">
    <source>
        <dbReference type="ARBA" id="ARBA00022692"/>
    </source>
</evidence>
<dbReference type="PANTHER" id="PTHR48086">
    <property type="entry name" value="SODIUM/PROLINE SYMPORTER-RELATED"/>
    <property type="match status" value="1"/>
</dbReference>
<evidence type="ECO:0000256" key="7">
    <source>
        <dbReference type="ARBA" id="ARBA00022989"/>
    </source>
</evidence>
<evidence type="ECO:0000256" key="2">
    <source>
        <dbReference type="ARBA" id="ARBA00006434"/>
    </source>
</evidence>
<evidence type="ECO:0000256" key="11">
    <source>
        <dbReference type="ARBA" id="ARBA00023201"/>
    </source>
</evidence>
<evidence type="ECO:0000256" key="3">
    <source>
        <dbReference type="ARBA" id="ARBA00022448"/>
    </source>
</evidence>
<comment type="similarity">
    <text evidence="2 13">Belongs to the sodium:solute symporter (SSF) (TC 2.A.21) family.</text>
</comment>
<evidence type="ECO:0000256" key="12">
    <source>
        <dbReference type="ARBA" id="ARBA00033708"/>
    </source>
</evidence>
<feature type="transmembrane region" description="Helical" evidence="14">
    <location>
        <begin position="280"/>
        <end position="305"/>
    </location>
</feature>
<dbReference type="GeneID" id="78507154"/>
<feature type="transmembrane region" description="Helical" evidence="14">
    <location>
        <begin position="6"/>
        <end position="25"/>
    </location>
</feature>
<keyword evidence="9" id="KW-0406">Ion transport</keyword>